<name>A0A9P5IY82_9HELO</name>
<protein>
    <recommendedName>
        <fullName evidence="2">ATPase AAA-type core domain-containing protein</fullName>
    </recommendedName>
</protein>
<dbReference type="GO" id="GO:0042254">
    <property type="term" value="P:ribosome biogenesis"/>
    <property type="evidence" value="ECO:0007669"/>
    <property type="project" value="TreeGrafter"/>
</dbReference>
<dbReference type="Proteomes" id="UP000710849">
    <property type="component" value="Unassembled WGS sequence"/>
</dbReference>
<feature type="compositionally biased region" description="Low complexity" evidence="1">
    <location>
        <begin position="441"/>
        <end position="454"/>
    </location>
</feature>
<comment type="caution">
    <text evidence="3">The sequence shown here is derived from an EMBL/GenBank/DDBJ whole genome shotgun (WGS) entry which is preliminary data.</text>
</comment>
<dbReference type="GO" id="GO:0005634">
    <property type="term" value="C:nucleus"/>
    <property type="evidence" value="ECO:0007669"/>
    <property type="project" value="TreeGrafter"/>
</dbReference>
<dbReference type="GO" id="GO:0016887">
    <property type="term" value="F:ATP hydrolysis activity"/>
    <property type="evidence" value="ECO:0007669"/>
    <property type="project" value="InterPro"/>
</dbReference>
<evidence type="ECO:0000259" key="2">
    <source>
        <dbReference type="Pfam" id="PF00004"/>
    </source>
</evidence>
<dbReference type="GO" id="GO:0005524">
    <property type="term" value="F:ATP binding"/>
    <property type="evidence" value="ECO:0007669"/>
    <property type="project" value="InterPro"/>
</dbReference>
<proteinExistence type="predicted"/>
<dbReference type="Gene3D" id="3.40.50.300">
    <property type="entry name" value="P-loop containing nucleotide triphosphate hydrolases"/>
    <property type="match status" value="1"/>
</dbReference>
<dbReference type="InterPro" id="IPR003959">
    <property type="entry name" value="ATPase_AAA_core"/>
</dbReference>
<reference evidence="3 4" key="1">
    <citation type="journal article" date="2020" name="Genome Biol. Evol.">
        <title>Comparative genomics of Sclerotiniaceae.</title>
        <authorList>
            <person name="Valero Jimenez C.A."/>
            <person name="Steentjes M."/>
            <person name="Scholten O.E."/>
            <person name="Van Kan J.A.L."/>
        </authorList>
    </citation>
    <scope>NUCLEOTIDE SEQUENCE [LARGE SCALE GENOMIC DNA]</scope>
    <source>
        <strain evidence="3 4">MUCL 94</strain>
    </source>
</reference>
<dbReference type="PANTHER" id="PTHR23077:SF132">
    <property type="entry name" value="ATP-DEPENDENT ZN PROTEASE"/>
    <property type="match status" value="1"/>
</dbReference>
<dbReference type="GeneID" id="62143601"/>
<accession>A0A9P5IY82</accession>
<dbReference type="InterPro" id="IPR050168">
    <property type="entry name" value="AAA_ATPase_domain"/>
</dbReference>
<gene>
    <name evidence="3" type="ORF">EAE97_000012</name>
</gene>
<dbReference type="GO" id="GO:0003723">
    <property type="term" value="F:RNA binding"/>
    <property type="evidence" value="ECO:0007669"/>
    <property type="project" value="TreeGrafter"/>
</dbReference>
<dbReference type="PANTHER" id="PTHR23077">
    <property type="entry name" value="AAA-FAMILY ATPASE"/>
    <property type="match status" value="1"/>
</dbReference>
<dbReference type="RefSeq" id="XP_038737883.1">
    <property type="nucleotide sequence ID" value="XM_038870522.1"/>
</dbReference>
<feature type="region of interest" description="Disordered" evidence="1">
    <location>
        <begin position="425"/>
        <end position="486"/>
    </location>
</feature>
<sequence length="554" mass="61384">MGKSSSSKCCCKSISSIGIIMLAHILTYGNWKAQHGAQATSVPLTFIENLKETYSDHHVMQTNPDKCDLMGYADAGFAKNERSDEIANWTIQTYHAPGSRLANKPKTVVEDVKFGRWNYVWEKMEYTVYQAQYDHPAGFGTLKLQFILTNKEKDPSAESTNALILAASAWTVELHEEIYVFDSQEWVKDKNLYESVQGSSWDEVILNKRMKANLIADVEGFFDNQALYKKLAVPWKRGIILHGVPGNGKTISIKALMSSLSSRPSPIPSLYVKSFDGKCHGPKWAISTIFQKARKMAPCLLIFEDLDSLVTEKTRSYFLNEVDGLESNDGILMIGSTNHLGKLDSSISKRPSKFDRKYCFRVPNEEERRAYVGFWRGKLGKDGGDMVDFGEELCPLVAKTTEGFSFAYLKELFIVTLLSIARGATGAGHDGAGGEEEESESPTTACTSTPTDDGVVVENDDSMENVLQNTRPSTDTEETAERTKHQKTLPKVDIPEHLTDNIFLKALLVQAKMLVEEMDNTDELMGGEKVLGSNGMGGPLPIGMARARAVMGTC</sequence>
<dbReference type="Pfam" id="PF00004">
    <property type="entry name" value="AAA"/>
    <property type="match status" value="1"/>
</dbReference>
<keyword evidence="4" id="KW-1185">Reference proteome</keyword>
<dbReference type="EMBL" id="RCSW01000001">
    <property type="protein sequence ID" value="KAF7954753.1"/>
    <property type="molecule type" value="Genomic_DNA"/>
</dbReference>
<dbReference type="SUPFAM" id="SSF52540">
    <property type="entry name" value="P-loop containing nucleoside triphosphate hydrolases"/>
    <property type="match status" value="1"/>
</dbReference>
<organism evidence="3 4">
    <name type="scientific">Botrytis byssoidea</name>
    <dbReference type="NCBI Taxonomy" id="139641"/>
    <lineage>
        <taxon>Eukaryota</taxon>
        <taxon>Fungi</taxon>
        <taxon>Dikarya</taxon>
        <taxon>Ascomycota</taxon>
        <taxon>Pezizomycotina</taxon>
        <taxon>Leotiomycetes</taxon>
        <taxon>Helotiales</taxon>
        <taxon>Sclerotiniaceae</taxon>
        <taxon>Botrytis</taxon>
    </lineage>
</organism>
<dbReference type="InterPro" id="IPR027417">
    <property type="entry name" value="P-loop_NTPase"/>
</dbReference>
<feature type="domain" description="ATPase AAA-type core" evidence="2">
    <location>
        <begin position="239"/>
        <end position="361"/>
    </location>
</feature>
<dbReference type="AlphaFoldDB" id="A0A9P5IY82"/>
<evidence type="ECO:0000313" key="4">
    <source>
        <dbReference type="Proteomes" id="UP000710849"/>
    </source>
</evidence>
<evidence type="ECO:0000256" key="1">
    <source>
        <dbReference type="SAM" id="MobiDB-lite"/>
    </source>
</evidence>
<evidence type="ECO:0000313" key="3">
    <source>
        <dbReference type="EMBL" id="KAF7954753.1"/>
    </source>
</evidence>
<dbReference type="GO" id="GO:1990275">
    <property type="term" value="F:preribosome binding"/>
    <property type="evidence" value="ECO:0007669"/>
    <property type="project" value="TreeGrafter"/>
</dbReference>